<feature type="domain" description="FAD-binding FR-type" evidence="3">
    <location>
        <begin position="446"/>
        <end position="547"/>
    </location>
</feature>
<dbReference type="Gene3D" id="1.10.630.10">
    <property type="entry name" value="Cytochrome P450"/>
    <property type="match status" value="1"/>
</dbReference>
<dbReference type="Gene3D" id="3.40.50.80">
    <property type="entry name" value="Nucleotide-binding domain of ferredoxin-NADP reductase (FNR) module"/>
    <property type="match status" value="1"/>
</dbReference>
<dbReference type="Pfam" id="PF00111">
    <property type="entry name" value="Fer2"/>
    <property type="match status" value="1"/>
</dbReference>
<sequence length="758" mass="85754">MNVKVPMHGQCPFHAELQQKGKNFDMFAVPYQQDPALALKEFRAQLPIFFSEAMGYWIVTRYEDVKAIFRDPITFSACNALEKLTPSCPEALKILEKYKYGMNRTLVNEDEPVHMERRRALMDAFTPQNLEEHQHFVRELVRKKVDGFIYKGRADLVQEMLWEIPLMVALHFLGVPEDDMQELRKFAVAHTVNTWGRPTLEQQLEVAEGVGQFWEYSGRVLEKMKNNPEGKGWMYDMIAKNRVMPEVVTDNYLHSMMMAIMVAAHETTALASANALKLLLADRKVWKKICDNPQLIPGAVEECLRHSGSVVAWRRQVTTESEVSGVKFRKGDKLFLVSASANHDELHFENADELDIYRDNAIEHLTFGYGAHQCMGKNIGRMEMCIFIEELSRRIPDLKLCEQEFTYLANTSFRGPEALWTEWQAQPEQTARQITSFPIGAPDLKAMTRPVRVQAVYPEAEDIIRIELAAIHGEELPRWSAGSHIELVLPNGLSRKYSLCGLATDQFYTIAVKREPVSRGGSQWIHQYLKAGEQIYIKGPKNFFKLNLQASQYVLIAGGIGITPILSMANSLREQGRPYWLIYLSRQRASMALLKEVAAHGSAAELYISSEGKRIDLQQLLSALPAGTQVCACGPEALLDTLTNYIEDLSQVQLTVEHFGSGKNLFLYENDTDFEVELLDSGLTLTVARDQTLLDCLLDKGIDVSFDCTEGLCGSCQLPVEEGEIDHRDKVLTRAERDGMKSVISCCSRGKGKLKLKL</sequence>
<dbReference type="Proteomes" id="UP000314285">
    <property type="component" value="Unassembled WGS sequence"/>
</dbReference>
<organism evidence="4 5">
    <name type="scientific">Acinetobacter radioresistens</name>
    <dbReference type="NCBI Taxonomy" id="40216"/>
    <lineage>
        <taxon>Bacteria</taxon>
        <taxon>Pseudomonadati</taxon>
        <taxon>Pseudomonadota</taxon>
        <taxon>Gammaproteobacteria</taxon>
        <taxon>Moraxellales</taxon>
        <taxon>Moraxellaceae</taxon>
        <taxon>Acinetobacter</taxon>
    </lineage>
</organism>
<dbReference type="AlphaFoldDB" id="A0A8H2PW18"/>
<dbReference type="GO" id="GO:0051537">
    <property type="term" value="F:2 iron, 2 sulfur cluster binding"/>
    <property type="evidence" value="ECO:0007669"/>
    <property type="project" value="InterPro"/>
</dbReference>
<dbReference type="GO" id="GO:0020037">
    <property type="term" value="F:heme binding"/>
    <property type="evidence" value="ECO:0007669"/>
    <property type="project" value="InterPro"/>
</dbReference>
<dbReference type="InterPro" id="IPR001041">
    <property type="entry name" value="2Fe-2S_ferredoxin-type"/>
</dbReference>
<dbReference type="CDD" id="cd11078">
    <property type="entry name" value="CYP130-like"/>
    <property type="match status" value="1"/>
</dbReference>
<dbReference type="SUPFAM" id="SSF52343">
    <property type="entry name" value="Ferredoxin reductase-like, C-terminal NADP-linked domain"/>
    <property type="match status" value="1"/>
</dbReference>
<evidence type="ECO:0000259" key="3">
    <source>
        <dbReference type="PROSITE" id="PS51384"/>
    </source>
</evidence>
<dbReference type="InterPro" id="IPR017927">
    <property type="entry name" value="FAD-bd_FR_type"/>
</dbReference>
<dbReference type="InterPro" id="IPR001128">
    <property type="entry name" value="Cyt_P450"/>
</dbReference>
<dbReference type="SUPFAM" id="SSF63380">
    <property type="entry name" value="Riboflavin synthase domain-like"/>
    <property type="match status" value="1"/>
</dbReference>
<dbReference type="PROSITE" id="PS51384">
    <property type="entry name" value="FAD_FR"/>
    <property type="match status" value="1"/>
</dbReference>
<dbReference type="CDD" id="cd06185">
    <property type="entry name" value="PDR_like"/>
    <property type="match status" value="1"/>
</dbReference>
<dbReference type="GO" id="GO:0016705">
    <property type="term" value="F:oxidoreductase activity, acting on paired donors, with incorporation or reduction of molecular oxygen"/>
    <property type="evidence" value="ECO:0007669"/>
    <property type="project" value="InterPro"/>
</dbReference>
<proteinExistence type="inferred from homology"/>
<dbReference type="Gene3D" id="3.10.20.30">
    <property type="match status" value="1"/>
</dbReference>
<dbReference type="PRINTS" id="PR00409">
    <property type="entry name" value="PHDIOXRDTASE"/>
</dbReference>
<evidence type="ECO:0000259" key="2">
    <source>
        <dbReference type="PROSITE" id="PS51085"/>
    </source>
</evidence>
<dbReference type="Gene3D" id="2.40.30.10">
    <property type="entry name" value="Translation factors"/>
    <property type="match status" value="1"/>
</dbReference>
<dbReference type="GO" id="GO:0004497">
    <property type="term" value="F:monooxygenase activity"/>
    <property type="evidence" value="ECO:0007669"/>
    <property type="project" value="InterPro"/>
</dbReference>
<evidence type="ECO:0000313" key="5">
    <source>
        <dbReference type="Proteomes" id="UP000314285"/>
    </source>
</evidence>
<evidence type="ECO:0000256" key="1">
    <source>
        <dbReference type="ARBA" id="ARBA00010617"/>
    </source>
</evidence>
<dbReference type="PROSITE" id="PS51085">
    <property type="entry name" value="2FE2S_FER_2"/>
    <property type="match status" value="1"/>
</dbReference>
<name>A0A8H2PW18_ACIRA</name>
<dbReference type="PROSITE" id="PS00086">
    <property type="entry name" value="CYTOCHROME_P450"/>
    <property type="match status" value="1"/>
</dbReference>
<accession>A0A8H2PW18</accession>
<dbReference type="InterPro" id="IPR036396">
    <property type="entry name" value="Cyt_P450_sf"/>
</dbReference>
<dbReference type="GO" id="GO:0005506">
    <property type="term" value="F:iron ion binding"/>
    <property type="evidence" value="ECO:0007669"/>
    <property type="project" value="InterPro"/>
</dbReference>
<dbReference type="InterPro" id="IPR039261">
    <property type="entry name" value="FNR_nucleotide-bd"/>
</dbReference>
<gene>
    <name evidence="4" type="ORF">FHY67_04745</name>
</gene>
<dbReference type="SUPFAM" id="SSF54292">
    <property type="entry name" value="2Fe-2S ferredoxin-like"/>
    <property type="match status" value="1"/>
</dbReference>
<dbReference type="PANTHER" id="PTHR46696">
    <property type="entry name" value="P450, PUTATIVE (EUROFUNG)-RELATED"/>
    <property type="match status" value="1"/>
</dbReference>
<dbReference type="InterPro" id="IPR006058">
    <property type="entry name" value="2Fe2S_fd_BS"/>
</dbReference>
<dbReference type="InterPro" id="IPR017938">
    <property type="entry name" value="Riboflavin_synthase-like_b-brl"/>
</dbReference>
<evidence type="ECO:0000313" key="4">
    <source>
        <dbReference type="EMBL" id="TNX92878.1"/>
    </source>
</evidence>
<dbReference type="PANTHER" id="PTHR46696:SF6">
    <property type="entry name" value="P450, PUTATIVE (EUROFUNG)-RELATED"/>
    <property type="match status" value="1"/>
</dbReference>
<dbReference type="InterPro" id="IPR012675">
    <property type="entry name" value="Beta-grasp_dom_sf"/>
</dbReference>
<dbReference type="InterPro" id="IPR036010">
    <property type="entry name" value="2Fe-2S_ferredoxin-like_sf"/>
</dbReference>
<dbReference type="CDD" id="cd00207">
    <property type="entry name" value="fer2"/>
    <property type="match status" value="1"/>
</dbReference>
<comment type="caution">
    <text evidence="4">The sequence shown here is derived from an EMBL/GenBank/DDBJ whole genome shotgun (WGS) entry which is preliminary data.</text>
</comment>
<dbReference type="Pfam" id="PF00067">
    <property type="entry name" value="p450"/>
    <property type="match status" value="1"/>
</dbReference>
<dbReference type="EMBL" id="VFBM01000003">
    <property type="protein sequence ID" value="TNX92878.1"/>
    <property type="molecule type" value="Genomic_DNA"/>
</dbReference>
<protein>
    <submittedName>
        <fullName evidence="4">Cytochrome P450</fullName>
    </submittedName>
</protein>
<dbReference type="PROSITE" id="PS00197">
    <property type="entry name" value="2FE2S_FER_1"/>
    <property type="match status" value="1"/>
</dbReference>
<comment type="similarity">
    <text evidence="1">Belongs to the cytochrome P450 family.</text>
</comment>
<feature type="domain" description="2Fe-2S ferredoxin-type" evidence="2">
    <location>
        <begin position="674"/>
        <end position="758"/>
    </location>
</feature>
<reference evidence="4 5" key="1">
    <citation type="submission" date="2019-06" db="EMBL/GenBank/DDBJ databases">
        <title>Genome of Acinetobacter radioresistens APH1, a phenol degrading strain.</title>
        <authorList>
            <person name="Liu Y."/>
        </authorList>
    </citation>
    <scope>NUCLEOTIDE SEQUENCE [LARGE SCALE GENOMIC DNA]</scope>
    <source>
        <strain evidence="4 5">APH1</strain>
    </source>
</reference>
<dbReference type="InterPro" id="IPR017972">
    <property type="entry name" value="Cyt_P450_CS"/>
</dbReference>
<dbReference type="SUPFAM" id="SSF48264">
    <property type="entry name" value="Cytochrome P450"/>
    <property type="match status" value="1"/>
</dbReference>
<dbReference type="RefSeq" id="WP_034670570.1">
    <property type="nucleotide sequence ID" value="NZ_CP027365.1"/>
</dbReference>